<accession>A0A9P8TP17</accession>
<keyword evidence="3 5" id="KW-0862">Zinc</keyword>
<dbReference type="GO" id="GO:0008270">
    <property type="term" value="F:zinc ion binding"/>
    <property type="evidence" value="ECO:0007669"/>
    <property type="project" value="InterPro"/>
</dbReference>
<evidence type="ECO:0000256" key="2">
    <source>
        <dbReference type="ARBA" id="ARBA00022723"/>
    </source>
</evidence>
<proteinExistence type="inferred from homology"/>
<comment type="similarity">
    <text evidence="5">Belongs to the zinc-containing alcohol dehydrogenase family.</text>
</comment>
<dbReference type="InterPro" id="IPR011032">
    <property type="entry name" value="GroES-like_sf"/>
</dbReference>
<dbReference type="Pfam" id="PF00107">
    <property type="entry name" value="ADH_zinc_N"/>
    <property type="match status" value="1"/>
</dbReference>
<evidence type="ECO:0000259" key="6">
    <source>
        <dbReference type="Pfam" id="PF00107"/>
    </source>
</evidence>
<name>A0A9P8TP17_WICPI</name>
<protein>
    <recommendedName>
        <fullName evidence="10">Enoyl reductase (ER) domain-containing protein</fullName>
    </recommendedName>
</protein>
<evidence type="ECO:0000259" key="7">
    <source>
        <dbReference type="Pfam" id="PF08240"/>
    </source>
</evidence>
<dbReference type="Gene3D" id="3.90.180.10">
    <property type="entry name" value="Medium-chain alcohol dehydrogenases, catalytic domain"/>
    <property type="match status" value="1"/>
</dbReference>
<keyword evidence="9" id="KW-1185">Reference proteome</keyword>
<evidence type="ECO:0000256" key="3">
    <source>
        <dbReference type="ARBA" id="ARBA00022833"/>
    </source>
</evidence>
<evidence type="ECO:0000256" key="4">
    <source>
        <dbReference type="ARBA" id="ARBA00023002"/>
    </source>
</evidence>
<evidence type="ECO:0000313" key="8">
    <source>
        <dbReference type="EMBL" id="KAH3685775.1"/>
    </source>
</evidence>
<evidence type="ECO:0000256" key="1">
    <source>
        <dbReference type="ARBA" id="ARBA00001947"/>
    </source>
</evidence>
<keyword evidence="4" id="KW-0560">Oxidoreductase</keyword>
<dbReference type="AlphaFoldDB" id="A0A9P8TP17"/>
<dbReference type="InterPro" id="IPR002328">
    <property type="entry name" value="ADH_Zn_CS"/>
</dbReference>
<dbReference type="InterPro" id="IPR013149">
    <property type="entry name" value="ADH-like_C"/>
</dbReference>
<organism evidence="8 9">
    <name type="scientific">Wickerhamomyces pijperi</name>
    <name type="common">Yeast</name>
    <name type="synonym">Pichia pijperi</name>
    <dbReference type="NCBI Taxonomy" id="599730"/>
    <lineage>
        <taxon>Eukaryota</taxon>
        <taxon>Fungi</taxon>
        <taxon>Dikarya</taxon>
        <taxon>Ascomycota</taxon>
        <taxon>Saccharomycotina</taxon>
        <taxon>Saccharomycetes</taxon>
        <taxon>Phaffomycetales</taxon>
        <taxon>Wickerhamomycetaceae</taxon>
        <taxon>Wickerhamomyces</taxon>
    </lineage>
</organism>
<dbReference type="Gene3D" id="3.40.50.720">
    <property type="entry name" value="NAD(P)-binding Rossmann-like Domain"/>
    <property type="match status" value="1"/>
</dbReference>
<feature type="domain" description="Alcohol dehydrogenase-like N-terminal" evidence="7">
    <location>
        <begin position="37"/>
        <end position="165"/>
    </location>
</feature>
<dbReference type="GO" id="GO:0016616">
    <property type="term" value="F:oxidoreductase activity, acting on the CH-OH group of donors, NAD or NADP as acceptor"/>
    <property type="evidence" value="ECO:0007669"/>
    <property type="project" value="InterPro"/>
</dbReference>
<dbReference type="SUPFAM" id="SSF50129">
    <property type="entry name" value="GroES-like"/>
    <property type="match status" value="1"/>
</dbReference>
<reference evidence="8" key="1">
    <citation type="journal article" date="2021" name="Open Biol.">
        <title>Shared evolutionary footprints suggest mitochondrial oxidative damage underlies multiple complex I losses in fungi.</title>
        <authorList>
            <person name="Schikora-Tamarit M.A."/>
            <person name="Marcet-Houben M."/>
            <person name="Nosek J."/>
            <person name="Gabaldon T."/>
        </authorList>
    </citation>
    <scope>NUCLEOTIDE SEQUENCE</scope>
    <source>
        <strain evidence="8">CBS2887</strain>
    </source>
</reference>
<feature type="domain" description="Alcohol dehydrogenase-like C-terminal" evidence="6">
    <location>
        <begin position="209"/>
        <end position="335"/>
    </location>
</feature>
<gene>
    <name evidence="8" type="ORF">WICPIJ_003238</name>
</gene>
<dbReference type="EMBL" id="JAEUBG010001794">
    <property type="protein sequence ID" value="KAH3685775.1"/>
    <property type="molecule type" value="Genomic_DNA"/>
</dbReference>
<dbReference type="SUPFAM" id="SSF51735">
    <property type="entry name" value="NAD(P)-binding Rossmann-fold domains"/>
    <property type="match status" value="1"/>
</dbReference>
<dbReference type="InterPro" id="IPR013154">
    <property type="entry name" value="ADH-like_N"/>
</dbReference>
<evidence type="ECO:0008006" key="10">
    <source>
        <dbReference type="Google" id="ProtNLM"/>
    </source>
</evidence>
<dbReference type="InterPro" id="IPR047109">
    <property type="entry name" value="CAD-like"/>
</dbReference>
<dbReference type="Pfam" id="PF08240">
    <property type="entry name" value="ADH_N"/>
    <property type="match status" value="1"/>
</dbReference>
<dbReference type="InterPro" id="IPR036291">
    <property type="entry name" value="NAD(P)-bd_dom_sf"/>
</dbReference>
<keyword evidence="2 5" id="KW-0479">Metal-binding</keyword>
<reference evidence="8" key="2">
    <citation type="submission" date="2021-01" db="EMBL/GenBank/DDBJ databases">
        <authorList>
            <person name="Schikora-Tamarit M.A."/>
        </authorList>
    </citation>
    <scope>NUCLEOTIDE SEQUENCE</scope>
    <source>
        <strain evidence="8">CBS2887</strain>
    </source>
</reference>
<dbReference type="Proteomes" id="UP000774326">
    <property type="component" value="Unassembled WGS sequence"/>
</dbReference>
<evidence type="ECO:0000256" key="5">
    <source>
        <dbReference type="RuleBase" id="RU361277"/>
    </source>
</evidence>
<dbReference type="CDD" id="cd05283">
    <property type="entry name" value="CAD1"/>
    <property type="match status" value="1"/>
</dbReference>
<dbReference type="FunFam" id="3.40.50.720:FF:000022">
    <property type="entry name" value="Cinnamyl alcohol dehydrogenase"/>
    <property type="match status" value="1"/>
</dbReference>
<sequence length="383" mass="41499">MSVTTVNYPEEFKGFAISDPSEWSNPKLTSYIPKNFGPKDVDIEIECCGVCASELAVLKNKWSSGPLKSLSSTYGPKTQCVGHEVIGKVVKMGPDVTEFKLGQRVGLGAQAFSCQECSRCKADNDQYCEKYVGTYNGVYDDGYISQGGYASHVRANECCIFPIPDSLESHIIAPLQCGGLTVYSPLKRGIKDVLAEGIKPVVGIIGIGGLGHMAIMIAKALGADVVAISRSTSKKEDAIKMGADGFIATGSTEPWEKENYDKFHLLLNCASSATDLPLDRLLRTLQVNRPFISVGLPDIREKFEVSPFTFLQSGSVIGSSKLGSKAEAIELLELAAKHQFKPWVETIPISEAGVSEALTRLNDGDVRYRFTLTGFHEFFGTGK</sequence>
<dbReference type="PROSITE" id="PS00059">
    <property type="entry name" value="ADH_ZINC"/>
    <property type="match status" value="1"/>
</dbReference>
<dbReference type="OrthoDB" id="1879366at2759"/>
<evidence type="ECO:0000313" key="9">
    <source>
        <dbReference type="Proteomes" id="UP000774326"/>
    </source>
</evidence>
<comment type="cofactor">
    <cofactor evidence="1 5">
        <name>Zn(2+)</name>
        <dbReference type="ChEBI" id="CHEBI:29105"/>
    </cofactor>
</comment>
<dbReference type="PANTHER" id="PTHR42683">
    <property type="entry name" value="ALDEHYDE REDUCTASE"/>
    <property type="match status" value="1"/>
</dbReference>
<comment type="caution">
    <text evidence="8">The sequence shown here is derived from an EMBL/GenBank/DDBJ whole genome shotgun (WGS) entry which is preliminary data.</text>
</comment>